<name>A0A3B0Y180_9ZZZZ</name>
<dbReference type="SUPFAM" id="SSF53807">
    <property type="entry name" value="Helical backbone' metal receptor"/>
    <property type="match status" value="1"/>
</dbReference>
<feature type="non-terminal residue" evidence="4">
    <location>
        <position position="1"/>
    </location>
</feature>
<evidence type="ECO:0000256" key="2">
    <source>
        <dbReference type="ARBA" id="ARBA00022448"/>
    </source>
</evidence>
<dbReference type="GO" id="GO:0030001">
    <property type="term" value="P:metal ion transport"/>
    <property type="evidence" value="ECO:0007669"/>
    <property type="project" value="InterPro"/>
</dbReference>
<dbReference type="Pfam" id="PF01297">
    <property type="entry name" value="ZnuA"/>
    <property type="match status" value="1"/>
</dbReference>
<evidence type="ECO:0000256" key="1">
    <source>
        <dbReference type="ARBA" id="ARBA00011028"/>
    </source>
</evidence>
<keyword evidence="2" id="KW-0813">Transport</keyword>
<evidence type="ECO:0000313" key="4">
    <source>
        <dbReference type="EMBL" id="VAW73491.1"/>
    </source>
</evidence>
<dbReference type="EMBL" id="UOFJ01000715">
    <property type="protein sequence ID" value="VAW73491.1"/>
    <property type="molecule type" value="Genomic_DNA"/>
</dbReference>
<organism evidence="4">
    <name type="scientific">hydrothermal vent metagenome</name>
    <dbReference type="NCBI Taxonomy" id="652676"/>
    <lineage>
        <taxon>unclassified sequences</taxon>
        <taxon>metagenomes</taxon>
        <taxon>ecological metagenomes</taxon>
    </lineage>
</organism>
<protein>
    <submittedName>
        <fullName evidence="4">Zinc ABC transporter, periplasmic-binding protein ZnuA</fullName>
    </submittedName>
</protein>
<sequence length="280" mass="31884">TAHVLVSIKPLHSLISHITAGISKPELLLSQQQSAHHFQLRPSQKRMLNRADVFFYSSDNIEGFVPALKGSTDNIQFIQLAQTPGIKTLAARSLHAHGDSHREAHSSEHAHIDGHIWLSIENALRFSQYAAKILSDIDPQHSAHYQKNLTNLILKLKKLRKSNLQLLHSIRDEPLLFYHDAYQYFELENKLTQSHFITTGPEHVPGIKRIRALRQLIKTQNIRCIFYEPPNIPPLLDTLAEDRPVKFAALDPVGSQLPPGKPHYFKLMRQTAQTLYSCLE</sequence>
<dbReference type="AlphaFoldDB" id="A0A3B0Y180"/>
<dbReference type="PANTHER" id="PTHR42953:SF3">
    <property type="entry name" value="HIGH-AFFINITY ZINC UPTAKE SYSTEM PROTEIN ZNUA"/>
    <property type="match status" value="1"/>
</dbReference>
<gene>
    <name evidence="4" type="ORF">MNBD_GAMMA10-1047</name>
</gene>
<evidence type="ECO:0000256" key="3">
    <source>
        <dbReference type="ARBA" id="ARBA00022729"/>
    </source>
</evidence>
<comment type="similarity">
    <text evidence="1">Belongs to the bacterial solute-binding protein 9 family.</text>
</comment>
<accession>A0A3B0Y180</accession>
<dbReference type="Gene3D" id="3.40.50.1980">
    <property type="entry name" value="Nitrogenase molybdenum iron protein domain"/>
    <property type="match status" value="2"/>
</dbReference>
<dbReference type="InterPro" id="IPR006127">
    <property type="entry name" value="ZnuA-like"/>
</dbReference>
<dbReference type="InterPro" id="IPR050492">
    <property type="entry name" value="Bact_metal-bind_prot9"/>
</dbReference>
<reference evidence="4" key="1">
    <citation type="submission" date="2018-06" db="EMBL/GenBank/DDBJ databases">
        <authorList>
            <person name="Zhirakovskaya E."/>
        </authorList>
    </citation>
    <scope>NUCLEOTIDE SEQUENCE</scope>
</reference>
<proteinExistence type="inferred from homology"/>
<keyword evidence="3" id="KW-0732">Signal</keyword>
<dbReference type="GO" id="GO:0046872">
    <property type="term" value="F:metal ion binding"/>
    <property type="evidence" value="ECO:0007669"/>
    <property type="project" value="InterPro"/>
</dbReference>
<dbReference type="PANTHER" id="PTHR42953">
    <property type="entry name" value="HIGH-AFFINITY ZINC UPTAKE SYSTEM PROTEIN ZNUA-RELATED"/>
    <property type="match status" value="1"/>
</dbReference>